<keyword evidence="2" id="KW-1185">Reference proteome</keyword>
<comment type="caution">
    <text evidence="1">The sequence shown here is derived from an EMBL/GenBank/DDBJ whole genome shotgun (WGS) entry which is preliminary data.</text>
</comment>
<proteinExistence type="predicted"/>
<name>A0AAV6WMW1_9LAMI</name>
<organism evidence="1 2">
    <name type="scientific">Buddleja alternifolia</name>
    <dbReference type="NCBI Taxonomy" id="168488"/>
    <lineage>
        <taxon>Eukaryota</taxon>
        <taxon>Viridiplantae</taxon>
        <taxon>Streptophyta</taxon>
        <taxon>Embryophyta</taxon>
        <taxon>Tracheophyta</taxon>
        <taxon>Spermatophyta</taxon>
        <taxon>Magnoliopsida</taxon>
        <taxon>eudicotyledons</taxon>
        <taxon>Gunneridae</taxon>
        <taxon>Pentapetalae</taxon>
        <taxon>asterids</taxon>
        <taxon>lamiids</taxon>
        <taxon>Lamiales</taxon>
        <taxon>Scrophulariaceae</taxon>
        <taxon>Buddlejeae</taxon>
        <taxon>Buddleja</taxon>
    </lineage>
</organism>
<dbReference type="PANTHER" id="PTHR38223">
    <property type="match status" value="1"/>
</dbReference>
<dbReference type="Proteomes" id="UP000826271">
    <property type="component" value="Unassembled WGS sequence"/>
</dbReference>
<dbReference type="PANTHER" id="PTHR38223:SF4">
    <property type="match status" value="1"/>
</dbReference>
<evidence type="ECO:0000313" key="2">
    <source>
        <dbReference type="Proteomes" id="UP000826271"/>
    </source>
</evidence>
<evidence type="ECO:0000313" key="1">
    <source>
        <dbReference type="EMBL" id="KAG8372044.1"/>
    </source>
</evidence>
<accession>A0AAV6WMW1</accession>
<dbReference type="AlphaFoldDB" id="A0AAV6WMW1"/>
<gene>
    <name evidence="1" type="ORF">BUALT_Bualt12G0025700</name>
</gene>
<reference evidence="1" key="1">
    <citation type="submission" date="2019-10" db="EMBL/GenBank/DDBJ databases">
        <authorList>
            <person name="Zhang R."/>
            <person name="Pan Y."/>
            <person name="Wang J."/>
            <person name="Ma R."/>
            <person name="Yu S."/>
        </authorList>
    </citation>
    <scope>NUCLEOTIDE SEQUENCE</scope>
    <source>
        <strain evidence="1">LA-IB0</strain>
        <tissue evidence="1">Leaf</tissue>
    </source>
</reference>
<sequence>MAGLQYYFFPTDFYYPRPPSVNGDTSSHDQRQVLPVKNPLNQETDIADALQVKNATDQNTRSYKVVKVPSSMSLVPTLKPVISTRSPVLLEWMAIGSCLAKPATSTVFHQTMLEPPRMQLGRVWQNP</sequence>
<dbReference type="EMBL" id="WHWC01000012">
    <property type="protein sequence ID" value="KAG8372044.1"/>
    <property type="molecule type" value="Genomic_DNA"/>
</dbReference>
<protein>
    <submittedName>
        <fullName evidence="1">Uncharacterized protein</fullName>
    </submittedName>
</protein>